<feature type="compositionally biased region" description="Polar residues" evidence="1">
    <location>
        <begin position="522"/>
        <end position="531"/>
    </location>
</feature>
<protein>
    <submittedName>
        <fullName evidence="2">Uncharacterized protein</fullName>
    </submittedName>
</protein>
<feature type="compositionally biased region" description="Low complexity" evidence="1">
    <location>
        <begin position="580"/>
        <end position="592"/>
    </location>
</feature>
<feature type="region of interest" description="Disordered" evidence="1">
    <location>
        <begin position="369"/>
        <end position="449"/>
    </location>
</feature>
<feature type="region of interest" description="Disordered" evidence="1">
    <location>
        <begin position="1"/>
        <end position="41"/>
    </location>
</feature>
<sequence length="745" mass="79529">MATVSLLEEFPSPPSHIPNPPPSLPPSLPLPPLPGPSPISDNFLRRSIASHRDSILFPPGYLDRSSISPYPLSDIGDDDDTLSAPNESISDIQLPLTDDDEDGSAHTATQASNLSTADLIDPVVLHLQIRAARSRSESHRQMLRAKSQSPSRSARHPRLSSPPPLPTKGGAPDLRSVSPDIPTILSKTPRPRKQHGTIFSQAQNSSRPMPRRVSDGDIALCHTRRPKTAVPSFASDQHVTFPAEIDKEALSDSDSSIDLRTPLPSLMVRHGLLSPRSKLLPTSFGTSHESRGSISSLASNSSAMTKYGILKDERDTPMRRHRHRDGRLLRGGIGLTTGLGWSDSEDEDAPSPLTRRLSSLSLARRASASSVQSAYTHPLSRSVSTNSRLLEEPEDDETYDVPVRQRCNTLSSSLRYPGKSSHPPISWQNRPPTTSRLSSTSSSAGSKDSCLSFLEQPERIHRSISESDGGFNDMLNTPSTGSSLSIPMPSTPSDEPKLRKSIGDKADKNKSLPPIPAPSLRKISSNISSTGIRPGTRPRTISSTSSVSSVTHSPPRYPLPPVPTAASGSTTPRPLKLPVQTRQSQSQPQTPTYRGGGVDRPAVPVPSVTPPTSGGLRPLSTSTSQPSLPKSPRSLPRLASRLPSKSPTTISAGSSPLPSPVAVSNPVSEVAPPKPRPRIGSGMVYRTSSYSGLDANVAAGSKLRAPKSLTLGSQPSSPTRSSSTSLPPRPGMLRTPMSIPRRVAS</sequence>
<keyword evidence="3" id="KW-1185">Reference proteome</keyword>
<evidence type="ECO:0000313" key="2">
    <source>
        <dbReference type="EMBL" id="KIL68434.1"/>
    </source>
</evidence>
<feature type="compositionally biased region" description="Low complexity" evidence="1">
    <location>
        <begin position="610"/>
        <end position="647"/>
    </location>
</feature>
<reference evidence="2 3" key="1">
    <citation type="submission" date="2014-04" db="EMBL/GenBank/DDBJ databases">
        <title>Evolutionary Origins and Diversification of the Mycorrhizal Mutualists.</title>
        <authorList>
            <consortium name="DOE Joint Genome Institute"/>
            <consortium name="Mycorrhizal Genomics Consortium"/>
            <person name="Kohler A."/>
            <person name="Kuo A."/>
            <person name="Nagy L.G."/>
            <person name="Floudas D."/>
            <person name="Copeland A."/>
            <person name="Barry K.W."/>
            <person name="Cichocki N."/>
            <person name="Veneault-Fourrey C."/>
            <person name="LaButti K."/>
            <person name="Lindquist E.A."/>
            <person name="Lipzen A."/>
            <person name="Lundell T."/>
            <person name="Morin E."/>
            <person name="Murat C."/>
            <person name="Riley R."/>
            <person name="Ohm R."/>
            <person name="Sun H."/>
            <person name="Tunlid A."/>
            <person name="Henrissat B."/>
            <person name="Grigoriev I.V."/>
            <person name="Hibbett D.S."/>
            <person name="Martin F."/>
        </authorList>
    </citation>
    <scope>NUCLEOTIDE SEQUENCE [LARGE SCALE GENOMIC DNA]</scope>
    <source>
        <strain evidence="2 3">Koide BX008</strain>
    </source>
</reference>
<feature type="region of interest" description="Disordered" evidence="1">
    <location>
        <begin position="132"/>
        <end position="213"/>
    </location>
</feature>
<dbReference type="EMBL" id="KN818228">
    <property type="protein sequence ID" value="KIL68434.1"/>
    <property type="molecule type" value="Genomic_DNA"/>
</dbReference>
<feature type="compositionally biased region" description="Low complexity" evidence="1">
    <location>
        <begin position="533"/>
        <end position="554"/>
    </location>
</feature>
<feature type="compositionally biased region" description="Polar residues" evidence="1">
    <location>
        <begin position="474"/>
        <end position="485"/>
    </location>
</feature>
<dbReference type="Proteomes" id="UP000054549">
    <property type="component" value="Unassembled WGS sequence"/>
</dbReference>
<dbReference type="HOGENOM" id="CLU_372959_0_0_1"/>
<feature type="region of interest" description="Disordered" evidence="1">
    <location>
        <begin position="704"/>
        <end position="745"/>
    </location>
</feature>
<feature type="compositionally biased region" description="Polar residues" evidence="1">
    <location>
        <begin position="371"/>
        <end position="388"/>
    </location>
</feature>
<feature type="region of interest" description="Disordered" evidence="1">
    <location>
        <begin position="312"/>
        <end position="331"/>
    </location>
</feature>
<feature type="compositionally biased region" description="Basic and acidic residues" evidence="1">
    <location>
        <begin position="494"/>
        <end position="510"/>
    </location>
</feature>
<feature type="compositionally biased region" description="Polar residues" evidence="1">
    <location>
        <begin position="197"/>
        <end position="207"/>
    </location>
</feature>
<dbReference type="STRING" id="946122.A0A0C2TMM6"/>
<feature type="compositionally biased region" description="Low complexity" evidence="1">
    <location>
        <begin position="433"/>
        <end position="449"/>
    </location>
</feature>
<evidence type="ECO:0000256" key="1">
    <source>
        <dbReference type="SAM" id="MobiDB-lite"/>
    </source>
</evidence>
<feature type="compositionally biased region" description="Pro residues" evidence="1">
    <location>
        <begin position="11"/>
        <end position="37"/>
    </location>
</feature>
<accession>A0A0C2TMM6</accession>
<dbReference type="AlphaFoldDB" id="A0A0C2TMM6"/>
<feature type="compositionally biased region" description="Low complexity" evidence="1">
    <location>
        <begin position="711"/>
        <end position="726"/>
    </location>
</feature>
<name>A0A0C2TMM6_AMAMK</name>
<organism evidence="2 3">
    <name type="scientific">Amanita muscaria (strain Koide BX008)</name>
    <dbReference type="NCBI Taxonomy" id="946122"/>
    <lineage>
        <taxon>Eukaryota</taxon>
        <taxon>Fungi</taxon>
        <taxon>Dikarya</taxon>
        <taxon>Basidiomycota</taxon>
        <taxon>Agaricomycotina</taxon>
        <taxon>Agaricomycetes</taxon>
        <taxon>Agaricomycetidae</taxon>
        <taxon>Agaricales</taxon>
        <taxon>Pluteineae</taxon>
        <taxon>Amanitaceae</taxon>
        <taxon>Amanita</taxon>
    </lineage>
</organism>
<dbReference type="OrthoDB" id="3064136at2759"/>
<feature type="region of interest" description="Disordered" evidence="1">
    <location>
        <begin position="463"/>
        <end position="684"/>
    </location>
</feature>
<evidence type="ECO:0000313" key="3">
    <source>
        <dbReference type="Proteomes" id="UP000054549"/>
    </source>
</evidence>
<dbReference type="InParanoid" id="A0A0C2TMM6"/>
<proteinExistence type="predicted"/>
<gene>
    <name evidence="2" type="ORF">M378DRAFT_158233</name>
</gene>